<sequence>MIEHHTKVKGDVAVAKAIADLTARGYVVFTPVFSEHLPFDLVVWKDNEFIRIQVKYSSFGKVAGYTCWNDKKGTHQRKYKTGDFECYAIYLPEKDRVIYPSIDYRGVNIRTELPNSPTPFYWWEDFLKLGSKAEKRKLEDFGVKVKIHKAYKARINTRKVERPSKKELEKLVWEKPTTQIAQTFGVSDQAVAKWCKAYKIKKPPRGYWAKKQHGKI</sequence>
<dbReference type="RefSeq" id="WP_413270652.1">
    <property type="nucleotide sequence ID" value="NZ_JBHFNQ010000090.1"/>
</dbReference>
<evidence type="ECO:0000313" key="2">
    <source>
        <dbReference type="EMBL" id="MFB2877554.1"/>
    </source>
</evidence>
<dbReference type="EMBL" id="JBHFNQ010000090">
    <property type="protein sequence ID" value="MFB2877554.1"/>
    <property type="molecule type" value="Genomic_DNA"/>
</dbReference>
<name>A0ABV4X465_9CYAN</name>
<dbReference type="Pfam" id="PF11645">
    <property type="entry name" value="PDDEXK_5"/>
    <property type="match status" value="1"/>
</dbReference>
<keyword evidence="2" id="KW-0378">Hydrolase</keyword>
<keyword evidence="2" id="KW-0255">Endonuclease</keyword>
<reference evidence="2 3" key="1">
    <citation type="submission" date="2024-09" db="EMBL/GenBank/DDBJ databases">
        <title>Floridaenema gen nov. (Aerosakkonemataceae, Aerosakkonematales ord. nov., Cyanobacteria) from benthic tropical and subtropical fresh waters, with the description of four new species.</title>
        <authorList>
            <person name="Moretto J.A."/>
            <person name="Berthold D.E."/>
            <person name="Lefler F.W."/>
            <person name="Huang I.-S."/>
            <person name="Laughinghouse H. IV."/>
        </authorList>
    </citation>
    <scope>NUCLEOTIDE SEQUENCE [LARGE SCALE GENOMIC DNA]</scope>
    <source>
        <strain evidence="2 3">BLCC-F46</strain>
    </source>
</reference>
<dbReference type="InterPro" id="IPR021671">
    <property type="entry name" value="PD(D/E)XK_Endonuc"/>
</dbReference>
<protein>
    <submittedName>
        <fullName evidence="2">Group I intron-associated PD-(D/E)XK endonuclease</fullName>
    </submittedName>
</protein>
<dbReference type="Gene3D" id="1.10.10.60">
    <property type="entry name" value="Homeodomain-like"/>
    <property type="match status" value="1"/>
</dbReference>
<accession>A0ABV4X465</accession>
<keyword evidence="2" id="KW-0540">Nuclease</keyword>
<keyword evidence="3" id="KW-1185">Reference proteome</keyword>
<proteinExistence type="predicted"/>
<dbReference type="InterPro" id="IPR011856">
    <property type="entry name" value="tRNA_endonuc-like_dom_sf"/>
</dbReference>
<comment type="caution">
    <text evidence="2">The sequence shown here is derived from an EMBL/GenBank/DDBJ whole genome shotgun (WGS) entry which is preliminary data.</text>
</comment>
<dbReference type="Gene3D" id="3.40.1350.10">
    <property type="match status" value="1"/>
</dbReference>
<feature type="domain" description="PD(D/E)XK endonuclease" evidence="1">
    <location>
        <begin position="4"/>
        <end position="104"/>
    </location>
</feature>
<organism evidence="2 3">
    <name type="scientific">Floridaenema aerugineum BLCC-F46</name>
    <dbReference type="NCBI Taxonomy" id="3153654"/>
    <lineage>
        <taxon>Bacteria</taxon>
        <taxon>Bacillati</taxon>
        <taxon>Cyanobacteriota</taxon>
        <taxon>Cyanophyceae</taxon>
        <taxon>Oscillatoriophycideae</taxon>
        <taxon>Aerosakkonematales</taxon>
        <taxon>Aerosakkonemataceae</taxon>
        <taxon>Floridanema</taxon>
        <taxon>Floridanema aerugineum</taxon>
    </lineage>
</organism>
<evidence type="ECO:0000313" key="3">
    <source>
        <dbReference type="Proteomes" id="UP001576774"/>
    </source>
</evidence>
<evidence type="ECO:0000259" key="1">
    <source>
        <dbReference type="Pfam" id="PF11645"/>
    </source>
</evidence>
<dbReference type="Proteomes" id="UP001576774">
    <property type="component" value="Unassembled WGS sequence"/>
</dbReference>
<dbReference type="GO" id="GO:0004519">
    <property type="term" value="F:endonuclease activity"/>
    <property type="evidence" value="ECO:0007669"/>
    <property type="project" value="UniProtKB-KW"/>
</dbReference>
<gene>
    <name evidence="2" type="ORF">ACE1CC_11800</name>
</gene>